<dbReference type="Proteomes" id="UP000320710">
    <property type="component" value="Unassembled WGS sequence"/>
</dbReference>
<dbReference type="SUPFAM" id="SSF49401">
    <property type="entry name" value="Bacterial adhesins"/>
    <property type="match status" value="1"/>
</dbReference>
<evidence type="ECO:0000313" key="7">
    <source>
        <dbReference type="EMBL" id="TQI83235.1"/>
    </source>
</evidence>
<dbReference type="Gene3D" id="2.60.40.3310">
    <property type="match status" value="1"/>
</dbReference>
<evidence type="ECO:0000256" key="4">
    <source>
        <dbReference type="ARBA" id="ARBA00023263"/>
    </source>
</evidence>
<comment type="caution">
    <text evidence="7">The sequence shown here is derived from an EMBL/GenBank/DDBJ whole genome shotgun (WGS) entry which is preliminary data.</text>
</comment>
<accession>A0AA46K2B0</accession>
<dbReference type="InterPro" id="IPR008966">
    <property type="entry name" value="Adhesion_dom_sf"/>
</dbReference>
<gene>
    <name evidence="7" type="ORF">FHU12_0708</name>
</gene>
<dbReference type="PANTHER" id="PTHR33420">
    <property type="entry name" value="FIMBRIAL SUBUNIT ELFA-RELATED"/>
    <property type="match status" value="1"/>
</dbReference>
<sequence length="324" mass="35044">MPTLFKTTAIARIAGILALLFSFSAQSEGDCYAIWHNPLRIEQSSITVPAGAKVGDLIGHGESYFSVRLLANAIQFSFGEPGDLVLQAYTRLAATALRYYNIPVYQTGWQGVGIAMSLNDQPGLWDIYAPRSTPVGYVLGGNFKYYLIKTGDIPPGAMPAFSPFTYNYTCLRATNARRLGDTYFPAVNIAVEGCRLSTPSKQVFLGKINRRALTGIGSVSGNTPFSIAMECNANTKVDLEIRGEMANGNRQVLATTPSKDAATGVGLQILRNGIPFELGSKAGMLNQTLVGINEIPLSVQYYQTRENVTPGEVNAVAQFTVSYR</sequence>
<dbReference type="InterPro" id="IPR000259">
    <property type="entry name" value="Adhesion_dom_fimbrial"/>
</dbReference>
<dbReference type="RefSeq" id="WP_141967437.1">
    <property type="nucleotide sequence ID" value="NZ_CAMKJB010000005.1"/>
</dbReference>
<evidence type="ECO:0000313" key="8">
    <source>
        <dbReference type="Proteomes" id="UP000320710"/>
    </source>
</evidence>
<reference evidence="7 8" key="1">
    <citation type="submission" date="2019-06" db="EMBL/GenBank/DDBJ databases">
        <authorList>
            <person name="Deangelis K."/>
            <person name="Huntemann M."/>
            <person name="Clum A."/>
            <person name="Pillay M."/>
            <person name="Palaniappan K."/>
            <person name="Varghese N."/>
            <person name="Mikhailova N."/>
            <person name="Stamatis D."/>
            <person name="Reddy T."/>
            <person name="Daum C."/>
            <person name="Shapiro N."/>
            <person name="Ivanova N."/>
            <person name="Kyrpides N."/>
            <person name="Woyke T."/>
        </authorList>
    </citation>
    <scope>NUCLEOTIDE SEQUENCE [LARGE SCALE GENOMIC DNA]</scope>
    <source>
        <strain evidence="7 8">106R</strain>
    </source>
</reference>
<comment type="similarity">
    <text evidence="2">Belongs to the fimbrial protein family.</text>
</comment>
<protein>
    <submittedName>
        <fullName evidence="7">Type 1 fimbria pilin</fullName>
    </submittedName>
</protein>
<dbReference type="PANTHER" id="PTHR33420:SF3">
    <property type="entry name" value="FIMBRIAL SUBUNIT ELFA"/>
    <property type="match status" value="1"/>
</dbReference>
<dbReference type="Gene3D" id="2.60.40.1090">
    <property type="entry name" value="Fimbrial-type adhesion domain"/>
    <property type="match status" value="1"/>
</dbReference>
<dbReference type="EMBL" id="VFMJ01000001">
    <property type="protein sequence ID" value="TQI83235.1"/>
    <property type="molecule type" value="Genomic_DNA"/>
</dbReference>
<keyword evidence="4" id="KW-0281">Fimbrium</keyword>
<comment type="subcellular location">
    <subcellularLocation>
        <location evidence="1">Fimbrium</location>
    </subcellularLocation>
</comment>
<reference evidence="7 8" key="2">
    <citation type="submission" date="2019-07" db="EMBL/GenBank/DDBJ databases">
        <title>Investigation of anaerobic lignin degradation for improved lignocellulosic biofuels.</title>
        <authorList>
            <person name="Deangelis K.PhD."/>
        </authorList>
    </citation>
    <scope>NUCLEOTIDE SEQUENCE [LARGE SCALE GENOMIC DNA]</scope>
    <source>
        <strain evidence="7 8">106R</strain>
    </source>
</reference>
<dbReference type="Pfam" id="PF00419">
    <property type="entry name" value="Fimbrial"/>
    <property type="match status" value="1"/>
</dbReference>
<evidence type="ECO:0000256" key="5">
    <source>
        <dbReference type="SAM" id="SignalP"/>
    </source>
</evidence>
<organism evidence="7 8">
    <name type="scientific">Serratia marcescens</name>
    <dbReference type="NCBI Taxonomy" id="615"/>
    <lineage>
        <taxon>Bacteria</taxon>
        <taxon>Pseudomonadati</taxon>
        <taxon>Pseudomonadota</taxon>
        <taxon>Gammaproteobacteria</taxon>
        <taxon>Enterobacterales</taxon>
        <taxon>Yersiniaceae</taxon>
        <taxon>Serratia</taxon>
    </lineage>
</organism>
<keyword evidence="3 5" id="KW-0732">Signal</keyword>
<dbReference type="GO" id="GO:0009289">
    <property type="term" value="C:pilus"/>
    <property type="evidence" value="ECO:0007669"/>
    <property type="project" value="UniProtKB-SubCell"/>
</dbReference>
<dbReference type="GO" id="GO:0043709">
    <property type="term" value="P:cell adhesion involved in single-species biofilm formation"/>
    <property type="evidence" value="ECO:0007669"/>
    <property type="project" value="TreeGrafter"/>
</dbReference>
<dbReference type="InterPro" id="IPR036937">
    <property type="entry name" value="Adhesion_dom_fimbrial_sf"/>
</dbReference>
<proteinExistence type="inferred from homology"/>
<feature type="chain" id="PRO_5041261655" evidence="5">
    <location>
        <begin position="28"/>
        <end position="324"/>
    </location>
</feature>
<evidence type="ECO:0000256" key="1">
    <source>
        <dbReference type="ARBA" id="ARBA00004561"/>
    </source>
</evidence>
<dbReference type="InterPro" id="IPR050263">
    <property type="entry name" value="Bact_Fimbrial_Adh_Pro"/>
</dbReference>
<feature type="domain" description="Fimbrial-type adhesion" evidence="6">
    <location>
        <begin position="192"/>
        <end position="323"/>
    </location>
</feature>
<feature type="signal peptide" evidence="5">
    <location>
        <begin position="1"/>
        <end position="27"/>
    </location>
</feature>
<evidence type="ECO:0000259" key="6">
    <source>
        <dbReference type="Pfam" id="PF00419"/>
    </source>
</evidence>
<evidence type="ECO:0000256" key="3">
    <source>
        <dbReference type="ARBA" id="ARBA00022729"/>
    </source>
</evidence>
<name>A0AA46K2B0_SERMA</name>
<evidence type="ECO:0000256" key="2">
    <source>
        <dbReference type="ARBA" id="ARBA00006671"/>
    </source>
</evidence>
<dbReference type="AlphaFoldDB" id="A0AA46K2B0"/>